<reference evidence="1" key="1">
    <citation type="journal article" date="2019" name="BMC Genomics">
        <title>A new reference genome for Sorghum bicolor reveals high levels of sequence similarity between sweet and grain genotypes: implications for the genetics of sugar metabolism.</title>
        <authorList>
            <person name="Cooper E.A."/>
            <person name="Brenton Z.W."/>
            <person name="Flinn B.S."/>
            <person name="Jenkins J."/>
            <person name="Shu S."/>
            <person name="Flowers D."/>
            <person name="Luo F."/>
            <person name="Wang Y."/>
            <person name="Xia P."/>
            <person name="Barry K."/>
            <person name="Daum C."/>
            <person name="Lipzen A."/>
            <person name="Yoshinaga Y."/>
            <person name="Schmutz J."/>
            <person name="Saski C."/>
            <person name="Vermerris W."/>
            <person name="Kresovich S."/>
        </authorList>
    </citation>
    <scope>NUCLEOTIDE SEQUENCE</scope>
</reference>
<proteinExistence type="predicted"/>
<sequence length="157" mass="17548">MPISAAQTLFQSPCFHREEGERIFTPAGQEPHATTTTPGFSSIRTLRLYAWGLGFPSPALTTNAAFRSLIGQTRASRKKKTLCFCFVLGQGQACQVDLRTQFNRKGGTHGIPTTTTNKATKHRSIVSFLKEKIRVVLIQVAVADQQRNKLFFFFRGR</sequence>
<dbReference type="Proteomes" id="UP000807115">
    <property type="component" value="Chromosome 2"/>
</dbReference>
<protein>
    <submittedName>
        <fullName evidence="1">Uncharacterized protein</fullName>
    </submittedName>
</protein>
<accession>A0A921RSU4</accession>
<reference evidence="1" key="2">
    <citation type="submission" date="2020-10" db="EMBL/GenBank/DDBJ databases">
        <authorList>
            <person name="Cooper E.A."/>
            <person name="Brenton Z.W."/>
            <person name="Flinn B.S."/>
            <person name="Jenkins J."/>
            <person name="Shu S."/>
            <person name="Flowers D."/>
            <person name="Luo F."/>
            <person name="Wang Y."/>
            <person name="Xia P."/>
            <person name="Barry K."/>
            <person name="Daum C."/>
            <person name="Lipzen A."/>
            <person name="Yoshinaga Y."/>
            <person name="Schmutz J."/>
            <person name="Saski C."/>
            <person name="Vermerris W."/>
            <person name="Kresovich S."/>
        </authorList>
    </citation>
    <scope>NUCLEOTIDE SEQUENCE</scope>
</reference>
<dbReference type="AlphaFoldDB" id="A0A921RSU4"/>
<organism evidence="1 2">
    <name type="scientific">Sorghum bicolor</name>
    <name type="common">Sorghum</name>
    <name type="synonym">Sorghum vulgare</name>
    <dbReference type="NCBI Taxonomy" id="4558"/>
    <lineage>
        <taxon>Eukaryota</taxon>
        <taxon>Viridiplantae</taxon>
        <taxon>Streptophyta</taxon>
        <taxon>Embryophyta</taxon>
        <taxon>Tracheophyta</taxon>
        <taxon>Spermatophyta</taxon>
        <taxon>Magnoliopsida</taxon>
        <taxon>Liliopsida</taxon>
        <taxon>Poales</taxon>
        <taxon>Poaceae</taxon>
        <taxon>PACMAD clade</taxon>
        <taxon>Panicoideae</taxon>
        <taxon>Andropogonodae</taxon>
        <taxon>Andropogoneae</taxon>
        <taxon>Sorghinae</taxon>
        <taxon>Sorghum</taxon>
    </lineage>
</organism>
<gene>
    <name evidence="1" type="ORF">BDA96_02G279600</name>
</gene>
<name>A0A921RSU4_SORBI</name>
<evidence type="ECO:0000313" key="2">
    <source>
        <dbReference type="Proteomes" id="UP000807115"/>
    </source>
</evidence>
<comment type="caution">
    <text evidence="1">The sequence shown here is derived from an EMBL/GenBank/DDBJ whole genome shotgun (WGS) entry which is preliminary data.</text>
</comment>
<evidence type="ECO:0000313" key="1">
    <source>
        <dbReference type="EMBL" id="KAG0544492.1"/>
    </source>
</evidence>
<dbReference type="EMBL" id="CM027681">
    <property type="protein sequence ID" value="KAG0544492.1"/>
    <property type="molecule type" value="Genomic_DNA"/>
</dbReference>